<feature type="compositionally biased region" description="Basic and acidic residues" evidence="1">
    <location>
        <begin position="298"/>
        <end position="327"/>
    </location>
</feature>
<name>A0A031FQA3_9MICO</name>
<organism evidence="2 3">
    <name type="scientific">Microbacterium oleivorans</name>
    <dbReference type="NCBI Taxonomy" id="273677"/>
    <lineage>
        <taxon>Bacteria</taxon>
        <taxon>Bacillati</taxon>
        <taxon>Actinomycetota</taxon>
        <taxon>Actinomycetes</taxon>
        <taxon>Micrococcales</taxon>
        <taxon>Microbacteriaceae</taxon>
        <taxon>Microbacterium</taxon>
    </lineage>
</organism>
<dbReference type="PATRIC" id="fig|273677.3.peg.1942"/>
<dbReference type="eggNOG" id="ENOG5030IKZ">
    <property type="taxonomic scope" value="Bacteria"/>
</dbReference>
<dbReference type="AlphaFoldDB" id="A0A031FQA3"/>
<comment type="caution">
    <text evidence="2">The sequence shown here is derived from an EMBL/GenBank/DDBJ whole genome shotgun (WGS) entry which is preliminary data.</text>
</comment>
<dbReference type="Proteomes" id="UP000024001">
    <property type="component" value="Unassembled WGS sequence"/>
</dbReference>
<dbReference type="EMBL" id="JFYO01000006">
    <property type="protein sequence ID" value="EZP26758.1"/>
    <property type="molecule type" value="Genomic_DNA"/>
</dbReference>
<dbReference type="RefSeq" id="WP_036311930.1">
    <property type="nucleotide sequence ID" value="NZ_JFYO01000006.1"/>
</dbReference>
<accession>A0A031FQA3</accession>
<reference evidence="2 3" key="1">
    <citation type="submission" date="2014-03" db="EMBL/GenBank/DDBJ databases">
        <title>Draft Genome Sequences of 13 Willow Endophytes.</title>
        <authorList>
            <person name="Gan H.Y."/>
            <person name="Gan H.M."/>
            <person name="Savka M.A."/>
            <person name="Hudson A.O."/>
        </authorList>
    </citation>
    <scope>NUCLEOTIDE SEQUENCE [LARGE SCALE GENOMIC DNA]</scope>
    <source>
        <strain evidence="2 3">RIT293</strain>
    </source>
</reference>
<evidence type="ECO:0000313" key="3">
    <source>
        <dbReference type="Proteomes" id="UP000024001"/>
    </source>
</evidence>
<protein>
    <submittedName>
        <fullName evidence="2">Putative integral membrane protein</fullName>
    </submittedName>
</protein>
<keyword evidence="3" id="KW-1185">Reference proteome</keyword>
<sequence>MNEDDDFPRLHGQAIDPAVLAEEGEPFDDLVARHGGDPIPVPQPNGWRVLRQRGDAVEIGAPIDADRRLWQLASVRPGEEVWLIEKPEPLRASYAERRRGLTLRWPAVVRRDAGPDGFAIDIVNTGEVRWEPDGDSFDVVGTVAAVGDASIYIGWATMGGVRGVPLEPGEYARVPVRIEESAWARLAPGEHELHALLVPLSVKSEPLRVDVAPQTIRVAQMSNRSRDSGRRRRAMEDDLRRQRAIQDAAPRLADIVAAIDATQTEEDAVAAIANVLGVDSVAAEAVFAASLSDLHPSSAERRRERIAHTERSLERESSREVRRTGEA</sequence>
<gene>
    <name evidence="2" type="ORF">BW34_01958</name>
</gene>
<evidence type="ECO:0000313" key="2">
    <source>
        <dbReference type="EMBL" id="EZP26758.1"/>
    </source>
</evidence>
<feature type="region of interest" description="Disordered" evidence="1">
    <location>
        <begin position="293"/>
        <end position="327"/>
    </location>
</feature>
<proteinExistence type="predicted"/>
<evidence type="ECO:0000256" key="1">
    <source>
        <dbReference type="SAM" id="MobiDB-lite"/>
    </source>
</evidence>
<dbReference type="OrthoDB" id="4981768at2"/>